<keyword evidence="1" id="KW-0472">Membrane</keyword>
<feature type="transmembrane region" description="Helical" evidence="1">
    <location>
        <begin position="32"/>
        <end position="56"/>
    </location>
</feature>
<dbReference type="OrthoDB" id="252901at2"/>
<protein>
    <recommendedName>
        <fullName evidence="4">VWFA domain-containing protein</fullName>
    </recommendedName>
</protein>
<evidence type="ECO:0000256" key="1">
    <source>
        <dbReference type="SAM" id="Phobius"/>
    </source>
</evidence>
<accession>A0A5B9W0M6</accession>
<name>A0A5B9W0M6_9BACT</name>
<sequence>MNRIWQLLLGLGPRSPGDVPSGESTRLELTALPGGGLALLLLAAAVAALALLWWLPRREKRELSGPRRAWLVALRTLVLLAAGAMLVEPVLVTSHRETVRSQLPIIVDDSESMRFSDPYTDETRAAATAAALKIQGEGGKSPVDRLRETPRLDLAKKAISAHLDDLGKGRDVSFFDLESASKAVTAGPARAKPLEEIQPRWSISPLGDALRGVLAVHRGRPVAGIALVSDGRSNAGEDPLRVAESLARLNVPIFPIAAGGEEGPRNVRVVEVVASPVVFATDPMTLSVIVEARGLKEADADLVLEQRVNGADWQQVASQRIPLGDDGIQKRTSFRIVPKAIGQYEYRARIEDAGPELTRDDNVATAMVRVVRQQIRVLMIAGSPSPEMQFLRNTLQRDQHVSFAAWLQHADPGFRQPGDKPISRLPGDAEELARYDALILIDPDVQALGPAWPELIANFVGKDGGGLIYMPGELYSQQLFDAEAGGTSESGRWTRILPVVREPGLFRTEAEVRLATQSTYALELTPEGRGDPIFEFHPDPIRNRTILTSLPGMYWSFPVTRARPGATVLARHGDPRMQNQYGRHVLLASQLYGPGRTVFIGFDSTYRWRYLSEDYFDGFWARLVDRVGRNKALGGRFPFLVSLGKTAYRVGDRVQIGVRFTEAAAVAEASGLAAEVEPDGQAPEPLAFERVPDDPASLAASFPAERAGGYTLRITPATGADAGAATRVSTTNFRVEPPRRELDEPSLNRALLADLARLTGGRVLDVSEAGKLDESIAMREVTRTVEQRDELWDAPLFYATIILGLTAEWISRKIFRMV</sequence>
<dbReference type="RefSeq" id="WP_148594087.1">
    <property type="nucleotide sequence ID" value="NZ_CP042997.1"/>
</dbReference>
<dbReference type="InterPro" id="IPR036465">
    <property type="entry name" value="vWFA_dom_sf"/>
</dbReference>
<keyword evidence="1" id="KW-1133">Transmembrane helix</keyword>
<dbReference type="SUPFAM" id="SSF52317">
    <property type="entry name" value="Class I glutamine amidotransferase-like"/>
    <property type="match status" value="1"/>
</dbReference>
<dbReference type="SUPFAM" id="SSF53300">
    <property type="entry name" value="vWA-like"/>
    <property type="match status" value="1"/>
</dbReference>
<dbReference type="PANTHER" id="PTHR37947:SF1">
    <property type="entry name" value="BLL2462 PROTEIN"/>
    <property type="match status" value="1"/>
</dbReference>
<dbReference type="Gene3D" id="3.40.50.410">
    <property type="entry name" value="von Willebrand factor, type A domain"/>
    <property type="match status" value="1"/>
</dbReference>
<feature type="transmembrane region" description="Helical" evidence="1">
    <location>
        <begin position="68"/>
        <end position="87"/>
    </location>
</feature>
<evidence type="ECO:0000313" key="2">
    <source>
        <dbReference type="EMBL" id="QEH34118.1"/>
    </source>
</evidence>
<dbReference type="Gene3D" id="3.40.50.880">
    <property type="match status" value="1"/>
</dbReference>
<gene>
    <name evidence="2" type="ORF">OJF2_26520</name>
</gene>
<reference evidence="2 3" key="1">
    <citation type="submission" date="2019-08" db="EMBL/GenBank/DDBJ databases">
        <title>Deep-cultivation of Planctomycetes and their phenomic and genomic characterization uncovers novel biology.</title>
        <authorList>
            <person name="Wiegand S."/>
            <person name="Jogler M."/>
            <person name="Boedeker C."/>
            <person name="Pinto D."/>
            <person name="Vollmers J."/>
            <person name="Rivas-Marin E."/>
            <person name="Kohn T."/>
            <person name="Peeters S.H."/>
            <person name="Heuer A."/>
            <person name="Rast P."/>
            <person name="Oberbeckmann S."/>
            <person name="Bunk B."/>
            <person name="Jeske O."/>
            <person name="Meyerdierks A."/>
            <person name="Storesund J.E."/>
            <person name="Kallscheuer N."/>
            <person name="Luecker S."/>
            <person name="Lage O.M."/>
            <person name="Pohl T."/>
            <person name="Merkel B.J."/>
            <person name="Hornburger P."/>
            <person name="Mueller R.-W."/>
            <person name="Bruemmer F."/>
            <person name="Labrenz M."/>
            <person name="Spormann A.M."/>
            <person name="Op den Camp H."/>
            <person name="Overmann J."/>
            <person name="Amann R."/>
            <person name="Jetten M.S.M."/>
            <person name="Mascher T."/>
            <person name="Medema M.H."/>
            <person name="Devos D.P."/>
            <person name="Kaster A.-K."/>
            <person name="Ovreas L."/>
            <person name="Rohde M."/>
            <person name="Galperin M.Y."/>
            <person name="Jogler C."/>
        </authorList>
    </citation>
    <scope>NUCLEOTIDE SEQUENCE [LARGE SCALE GENOMIC DNA]</scope>
    <source>
        <strain evidence="2 3">OJF2</strain>
    </source>
</reference>
<dbReference type="EMBL" id="CP042997">
    <property type="protein sequence ID" value="QEH34118.1"/>
    <property type="molecule type" value="Genomic_DNA"/>
</dbReference>
<organism evidence="2 3">
    <name type="scientific">Aquisphaera giovannonii</name>
    <dbReference type="NCBI Taxonomy" id="406548"/>
    <lineage>
        <taxon>Bacteria</taxon>
        <taxon>Pseudomonadati</taxon>
        <taxon>Planctomycetota</taxon>
        <taxon>Planctomycetia</taxon>
        <taxon>Isosphaerales</taxon>
        <taxon>Isosphaeraceae</taxon>
        <taxon>Aquisphaera</taxon>
    </lineage>
</organism>
<dbReference type="AlphaFoldDB" id="A0A5B9W0M6"/>
<keyword evidence="1" id="KW-0812">Transmembrane</keyword>
<proteinExistence type="predicted"/>
<dbReference type="KEGG" id="agv:OJF2_26520"/>
<evidence type="ECO:0008006" key="4">
    <source>
        <dbReference type="Google" id="ProtNLM"/>
    </source>
</evidence>
<dbReference type="Proteomes" id="UP000324233">
    <property type="component" value="Chromosome"/>
</dbReference>
<keyword evidence="3" id="KW-1185">Reference proteome</keyword>
<dbReference type="PANTHER" id="PTHR37947">
    <property type="entry name" value="BLL2462 PROTEIN"/>
    <property type="match status" value="1"/>
</dbReference>
<dbReference type="InterPro" id="IPR029062">
    <property type="entry name" value="Class_I_gatase-like"/>
</dbReference>
<evidence type="ECO:0000313" key="3">
    <source>
        <dbReference type="Proteomes" id="UP000324233"/>
    </source>
</evidence>